<dbReference type="Gene3D" id="1.25.40.420">
    <property type="match status" value="1"/>
</dbReference>
<protein>
    <submittedName>
        <fullName evidence="11 13">Galectin-3-binding protein</fullName>
    </submittedName>
</protein>
<dbReference type="SMART" id="SM00225">
    <property type="entry name" value="BTB"/>
    <property type="match status" value="1"/>
</dbReference>
<dbReference type="PRINTS" id="PR00258">
    <property type="entry name" value="SPERACTRCPTR"/>
</dbReference>
<keyword evidence="4 9" id="KW-0732">Signal</keyword>
<dbReference type="InterPro" id="IPR001190">
    <property type="entry name" value="SRCR"/>
</dbReference>
<dbReference type="InterPro" id="IPR011705">
    <property type="entry name" value="BACK"/>
</dbReference>
<keyword evidence="12" id="KW-1185">Reference proteome</keyword>
<evidence type="ECO:0000256" key="1">
    <source>
        <dbReference type="ARBA" id="ARBA00004498"/>
    </source>
</evidence>
<feature type="disulfide bond" evidence="8">
    <location>
        <begin position="64"/>
        <end position="128"/>
    </location>
</feature>
<evidence type="ECO:0000256" key="8">
    <source>
        <dbReference type="PROSITE-ProRule" id="PRU00196"/>
    </source>
</evidence>
<evidence type="ECO:0000313" key="13">
    <source>
        <dbReference type="RefSeq" id="XP_008301379.1"/>
    </source>
</evidence>
<dbReference type="PANTHER" id="PTHR24410">
    <property type="entry name" value="HL07962P-RELATED"/>
    <property type="match status" value="1"/>
</dbReference>
<dbReference type="Pfam" id="PF00530">
    <property type="entry name" value="SRCR"/>
    <property type="match status" value="1"/>
</dbReference>
<dbReference type="Gene3D" id="3.10.250.10">
    <property type="entry name" value="SRCR-like domain"/>
    <property type="match status" value="1"/>
</dbReference>
<feature type="disulfide bond" evidence="8">
    <location>
        <begin position="108"/>
        <end position="118"/>
    </location>
</feature>
<feature type="signal peptide" evidence="9">
    <location>
        <begin position="1"/>
        <end position="22"/>
    </location>
</feature>
<evidence type="ECO:0000256" key="4">
    <source>
        <dbReference type="ARBA" id="ARBA00022729"/>
    </source>
</evidence>
<dbReference type="SUPFAM" id="SSF56487">
    <property type="entry name" value="SRCR-like"/>
    <property type="match status" value="1"/>
</dbReference>
<keyword evidence="6 8" id="KW-1015">Disulfide bond</keyword>
<dbReference type="Pfam" id="PF07707">
    <property type="entry name" value="BACK"/>
    <property type="match status" value="1"/>
</dbReference>
<dbReference type="STRING" id="144197.ENSSPAP00000005461"/>
<feature type="chain" id="PRO_5044591153" evidence="9">
    <location>
        <begin position="23"/>
        <end position="592"/>
    </location>
</feature>
<dbReference type="InterPro" id="IPR000210">
    <property type="entry name" value="BTB/POZ_dom"/>
</dbReference>
<dbReference type="InterPro" id="IPR011333">
    <property type="entry name" value="SKP1/BTB/POZ_sf"/>
</dbReference>
<keyword evidence="7" id="KW-0325">Glycoprotein</keyword>
<accession>A0A3B4ZD74</accession>
<evidence type="ECO:0000313" key="11">
    <source>
        <dbReference type="Ensembl" id="ENSSPAP00000005461.1"/>
    </source>
</evidence>
<dbReference type="FunFam" id="3.10.250.10:FF:000001">
    <property type="entry name" value="Lysyl oxidase 4 isoform X1"/>
    <property type="match status" value="1"/>
</dbReference>
<name>A0A3B4ZD74_9TELE</name>
<reference evidence="11" key="1">
    <citation type="submission" date="2023-09" db="UniProtKB">
        <authorList>
            <consortium name="Ensembl"/>
        </authorList>
    </citation>
    <scope>IDENTIFICATION</scope>
</reference>
<dbReference type="Gene3D" id="3.30.710.10">
    <property type="entry name" value="Potassium Channel Kv1.1, Chain A"/>
    <property type="match status" value="1"/>
</dbReference>
<dbReference type="GO" id="GO:0016020">
    <property type="term" value="C:membrane"/>
    <property type="evidence" value="ECO:0007669"/>
    <property type="project" value="InterPro"/>
</dbReference>
<evidence type="ECO:0000256" key="7">
    <source>
        <dbReference type="ARBA" id="ARBA00023180"/>
    </source>
</evidence>
<evidence type="ECO:0000256" key="2">
    <source>
        <dbReference type="ARBA" id="ARBA00022525"/>
    </source>
</evidence>
<keyword evidence="5" id="KW-0130">Cell adhesion</keyword>
<dbReference type="PROSITE" id="PS50287">
    <property type="entry name" value="SRCR_2"/>
    <property type="match status" value="1"/>
</dbReference>
<keyword evidence="2" id="KW-0964">Secreted</keyword>
<evidence type="ECO:0000256" key="3">
    <source>
        <dbReference type="ARBA" id="ARBA00022530"/>
    </source>
</evidence>
<keyword evidence="3" id="KW-0272">Extracellular matrix</keyword>
<dbReference type="GO" id="GO:0007155">
    <property type="term" value="P:cell adhesion"/>
    <property type="evidence" value="ECO:0007669"/>
    <property type="project" value="UniProtKB-KW"/>
</dbReference>
<evidence type="ECO:0000256" key="5">
    <source>
        <dbReference type="ARBA" id="ARBA00022889"/>
    </source>
</evidence>
<dbReference type="InterPro" id="IPR051481">
    <property type="entry name" value="BTB-POZ/Galectin-3-binding"/>
</dbReference>
<gene>
    <name evidence="13 14" type="primary">lgals3bp</name>
</gene>
<dbReference type="OrthoDB" id="25028at2759"/>
<dbReference type="SMART" id="SM00202">
    <property type="entry name" value="SR"/>
    <property type="match status" value="1"/>
</dbReference>
<evidence type="ECO:0000256" key="6">
    <source>
        <dbReference type="ARBA" id="ARBA00023157"/>
    </source>
</evidence>
<evidence type="ECO:0000259" key="10">
    <source>
        <dbReference type="PROSITE" id="PS50287"/>
    </source>
</evidence>
<proteinExistence type="predicted"/>
<dbReference type="RefSeq" id="XP_008301379.1">
    <property type="nucleotide sequence ID" value="XM_008303157.1"/>
</dbReference>
<dbReference type="Ensembl" id="ENSSPAT00000005573.1">
    <property type="protein sequence ID" value="ENSSPAP00000005461.1"/>
    <property type="gene ID" value="ENSSPAG00000004239.1"/>
</dbReference>
<dbReference type="AlphaFoldDB" id="A0A3B4ZD74"/>
<feature type="domain" description="SRCR" evidence="10">
    <location>
        <begin position="39"/>
        <end position="139"/>
    </location>
</feature>
<dbReference type="GeneTree" id="ENSGT00940000164412"/>
<dbReference type="GeneID" id="103373304"/>
<dbReference type="RefSeq" id="XP_008301387.1">
    <property type="nucleotide sequence ID" value="XM_008303165.1"/>
</dbReference>
<evidence type="ECO:0000256" key="9">
    <source>
        <dbReference type="SAM" id="SignalP"/>
    </source>
</evidence>
<dbReference type="SUPFAM" id="SSF54695">
    <property type="entry name" value="POZ domain"/>
    <property type="match status" value="1"/>
</dbReference>
<dbReference type="PANTHER" id="PTHR24410:SF16">
    <property type="entry name" value="GALECTIN-3-BINDING PROTEIN"/>
    <property type="match status" value="1"/>
</dbReference>
<comment type="subcellular location">
    <subcellularLocation>
        <location evidence="1">Secreted</location>
        <location evidence="1">Extracellular space</location>
        <location evidence="1">Extracellular matrix</location>
    </subcellularLocation>
</comment>
<dbReference type="Proteomes" id="UP000694891">
    <property type="component" value="Unplaced"/>
</dbReference>
<reference evidence="13 14" key="2">
    <citation type="submission" date="2025-04" db="UniProtKB">
        <authorList>
            <consortium name="RefSeq"/>
        </authorList>
    </citation>
    <scope>IDENTIFICATION</scope>
</reference>
<sequence length="592" mass="67429">MLVHRTLSTVWVLLLLNVSGRAMKFNLFNQNLKPQEGDVRLFGSQNISEGRVEVYHDGIWGTVCDDNWDMAEAQVVCRQLNFPGAKSVVIGKNYGQAPGPIWLDDINCKGTEKQLATCAFSNWGETDCSHKEDVGVICETGSADKTISDSTHSLDHSISLSDDLGQIFDSGNDCDFRIFVRSPSGNKQDDGTPQMVETTICAHKVILSQFPLFKASVGIANITININPSCLPHFTSFIRYIYTRKMDVTFSSALCLHQLASNFGIEQLKADIGRLFSKILPDDDTFQNQVSIYKYAVGTKDLILEENCLRYMAWNYENLTMSPAWTGISVELLGALLTRSDLVVPDEYFVLQSVESWITEMGKSTSLETQVDLLSRIRFPMIPAEKLYELDSSSLLYSAHKDMYLENMLKAFQFNVLLFGNLTNPKYNKHNDDYQPRIYTAEPWSAVIDLSTRKTQYQYAGRYDRRYQQNYLYSQSMTKFFSTPAHNSLLFKDKKISWRAYILQSQYECSNQGLRCESVPMARLVPQNQIQQGSNILFRNQLLMICKGKYVCQVQGFKGYMAPITVNDTQVLSYPCPDDKYTYQFVVRPEYV</sequence>
<dbReference type="InterPro" id="IPR036772">
    <property type="entry name" value="SRCR-like_dom_sf"/>
</dbReference>
<feature type="disulfide bond" evidence="8">
    <location>
        <begin position="77"/>
        <end position="138"/>
    </location>
</feature>
<evidence type="ECO:0000313" key="12">
    <source>
        <dbReference type="Proteomes" id="UP000694891"/>
    </source>
</evidence>
<dbReference type="SMART" id="SM00875">
    <property type="entry name" value="BACK"/>
    <property type="match status" value="1"/>
</dbReference>
<organism evidence="11">
    <name type="scientific">Stegastes partitus</name>
    <name type="common">bicolor damselfish</name>
    <dbReference type="NCBI Taxonomy" id="144197"/>
    <lineage>
        <taxon>Eukaryota</taxon>
        <taxon>Metazoa</taxon>
        <taxon>Chordata</taxon>
        <taxon>Craniata</taxon>
        <taxon>Vertebrata</taxon>
        <taxon>Euteleostomi</taxon>
        <taxon>Actinopterygii</taxon>
        <taxon>Neopterygii</taxon>
        <taxon>Teleostei</taxon>
        <taxon>Neoteleostei</taxon>
        <taxon>Acanthomorphata</taxon>
        <taxon>Ovalentaria</taxon>
        <taxon>Pomacentridae</taxon>
        <taxon>Stegastes</taxon>
    </lineage>
</organism>
<evidence type="ECO:0000313" key="14">
    <source>
        <dbReference type="RefSeq" id="XP_008301387.1"/>
    </source>
</evidence>